<evidence type="ECO:0008006" key="6">
    <source>
        <dbReference type="Google" id="ProtNLM"/>
    </source>
</evidence>
<dbReference type="RefSeq" id="WP_118044139.1">
    <property type="nucleotide sequence ID" value="NZ_JAQDNS010000033.1"/>
</dbReference>
<dbReference type="EMBL" id="QSSX01000033">
    <property type="protein sequence ID" value="RGM21135.1"/>
    <property type="molecule type" value="Genomic_DNA"/>
</dbReference>
<feature type="compositionally biased region" description="Basic and acidic residues" evidence="1">
    <location>
        <begin position="24"/>
        <end position="54"/>
    </location>
</feature>
<evidence type="ECO:0000313" key="3">
    <source>
        <dbReference type="EMBL" id="RHD02015.1"/>
    </source>
</evidence>
<gene>
    <name evidence="3" type="ORF">DW812_15560</name>
    <name evidence="2" type="ORF">DXC31_12410</name>
</gene>
<evidence type="ECO:0000256" key="1">
    <source>
        <dbReference type="SAM" id="MobiDB-lite"/>
    </source>
</evidence>
<sequence>MDEKNVERVEAAATEETAGNAESPAEKKYTDADVDRIIASKLAREREKFSKQQEAEQQESDFERRERELTIRELKADAREALEAKGLPTCLSKVLRYDSKEAYEESMAAIEEVAEEMERHFEIKRATGMTPRAIPHHNSDSGIRGAFRL</sequence>
<dbReference type="Proteomes" id="UP000260808">
    <property type="component" value="Unassembled WGS sequence"/>
</dbReference>
<protein>
    <recommendedName>
        <fullName evidence="6">DUF4355 domain-containing protein</fullName>
    </recommendedName>
</protein>
<evidence type="ECO:0000313" key="4">
    <source>
        <dbReference type="Proteomes" id="UP000260808"/>
    </source>
</evidence>
<dbReference type="Proteomes" id="UP000284472">
    <property type="component" value="Unassembled WGS sequence"/>
</dbReference>
<proteinExistence type="predicted"/>
<name>A0A3E4V1E2_MEDGN</name>
<comment type="caution">
    <text evidence="2">The sequence shown here is derived from an EMBL/GenBank/DDBJ whole genome shotgun (WGS) entry which is preliminary data.</text>
</comment>
<accession>A0A3E4V1E2</accession>
<dbReference type="EMBL" id="QSIR01000032">
    <property type="protein sequence ID" value="RHD02015.1"/>
    <property type="molecule type" value="Genomic_DNA"/>
</dbReference>
<feature type="region of interest" description="Disordered" evidence="1">
    <location>
        <begin position="1"/>
        <end position="66"/>
    </location>
</feature>
<organism evidence="2 4">
    <name type="scientific">Mediterraneibacter gnavus</name>
    <name type="common">Ruminococcus gnavus</name>
    <dbReference type="NCBI Taxonomy" id="33038"/>
    <lineage>
        <taxon>Bacteria</taxon>
        <taxon>Bacillati</taxon>
        <taxon>Bacillota</taxon>
        <taxon>Clostridia</taxon>
        <taxon>Lachnospirales</taxon>
        <taxon>Lachnospiraceae</taxon>
        <taxon>Mediterraneibacter</taxon>
    </lineage>
</organism>
<evidence type="ECO:0000313" key="5">
    <source>
        <dbReference type="Proteomes" id="UP000284472"/>
    </source>
</evidence>
<evidence type="ECO:0000313" key="2">
    <source>
        <dbReference type="EMBL" id="RGM21135.1"/>
    </source>
</evidence>
<reference evidence="4 5" key="1">
    <citation type="submission" date="2018-08" db="EMBL/GenBank/DDBJ databases">
        <title>A genome reference for cultivated species of the human gut microbiota.</title>
        <authorList>
            <person name="Zou Y."/>
            <person name="Xue W."/>
            <person name="Luo G."/>
        </authorList>
    </citation>
    <scope>NUCLEOTIDE SEQUENCE [LARGE SCALE GENOMIC DNA]</scope>
    <source>
        <strain evidence="3 5">AM32-6</strain>
        <strain evidence="2 4">TF01-20-2</strain>
    </source>
</reference>
<feature type="compositionally biased region" description="Low complexity" evidence="1">
    <location>
        <begin position="11"/>
        <end position="22"/>
    </location>
</feature>
<dbReference type="AlphaFoldDB" id="A0A3E4V1E2"/>
<feature type="compositionally biased region" description="Basic and acidic residues" evidence="1">
    <location>
        <begin position="1"/>
        <end position="10"/>
    </location>
</feature>